<proteinExistence type="predicted"/>
<reference evidence="1 2" key="1">
    <citation type="journal article" date="2018" name="Nat. Genet.">
        <title>The Rosa genome provides new insights in the design of modern roses.</title>
        <authorList>
            <person name="Bendahmane M."/>
        </authorList>
    </citation>
    <scope>NUCLEOTIDE SEQUENCE [LARGE SCALE GENOMIC DNA]</scope>
    <source>
        <strain evidence="2">cv. Old Blush</strain>
    </source>
</reference>
<evidence type="ECO:0000313" key="1">
    <source>
        <dbReference type="EMBL" id="PRQ56451.1"/>
    </source>
</evidence>
<gene>
    <name evidence="1" type="ORF">RchiOBHm_Chr1g0336571</name>
</gene>
<accession>A0A2P6SCP9</accession>
<dbReference type="AlphaFoldDB" id="A0A2P6SCP9"/>
<dbReference type="Proteomes" id="UP000238479">
    <property type="component" value="Chromosome 1"/>
</dbReference>
<dbReference type="Gramene" id="PRQ56451">
    <property type="protein sequence ID" value="PRQ56451"/>
    <property type="gene ID" value="RchiOBHm_Chr1g0336571"/>
</dbReference>
<keyword evidence="2" id="KW-1185">Reference proteome</keyword>
<organism evidence="1 2">
    <name type="scientific">Rosa chinensis</name>
    <name type="common">China rose</name>
    <dbReference type="NCBI Taxonomy" id="74649"/>
    <lineage>
        <taxon>Eukaryota</taxon>
        <taxon>Viridiplantae</taxon>
        <taxon>Streptophyta</taxon>
        <taxon>Embryophyta</taxon>
        <taxon>Tracheophyta</taxon>
        <taxon>Spermatophyta</taxon>
        <taxon>Magnoliopsida</taxon>
        <taxon>eudicotyledons</taxon>
        <taxon>Gunneridae</taxon>
        <taxon>Pentapetalae</taxon>
        <taxon>rosids</taxon>
        <taxon>fabids</taxon>
        <taxon>Rosales</taxon>
        <taxon>Rosaceae</taxon>
        <taxon>Rosoideae</taxon>
        <taxon>Rosoideae incertae sedis</taxon>
        <taxon>Rosa</taxon>
    </lineage>
</organism>
<sequence length="78" mass="8983">MLSCRPRNYEIGLMRVSDDHDFDLVWIFVENSVCLVPKALEKGGFVMSEEPHILNANAEEELLFLFDRQRSREKGLAG</sequence>
<comment type="caution">
    <text evidence="1">The sequence shown here is derived from an EMBL/GenBank/DDBJ whole genome shotgun (WGS) entry which is preliminary data.</text>
</comment>
<name>A0A2P6SCP9_ROSCH</name>
<dbReference type="EMBL" id="PDCK01000039">
    <property type="protein sequence ID" value="PRQ56451.1"/>
    <property type="molecule type" value="Genomic_DNA"/>
</dbReference>
<protein>
    <submittedName>
        <fullName evidence="1">Uncharacterized protein</fullName>
    </submittedName>
</protein>
<evidence type="ECO:0000313" key="2">
    <source>
        <dbReference type="Proteomes" id="UP000238479"/>
    </source>
</evidence>